<dbReference type="InterPro" id="IPR002037">
    <property type="entry name" value="Glyco_hydro_8"/>
</dbReference>
<comment type="similarity">
    <text evidence="2">Belongs to the glycosyl hydrolase 8 (cellulase D) family.</text>
</comment>
<organism evidence="8 9">
    <name type="scientific">Treponema bryantii</name>
    <dbReference type="NCBI Taxonomy" id="163"/>
    <lineage>
        <taxon>Bacteria</taxon>
        <taxon>Pseudomonadati</taxon>
        <taxon>Spirochaetota</taxon>
        <taxon>Spirochaetia</taxon>
        <taxon>Spirochaetales</taxon>
        <taxon>Treponemataceae</taxon>
        <taxon>Treponema</taxon>
    </lineage>
</organism>
<reference evidence="8 9" key="1">
    <citation type="submission" date="2016-10" db="EMBL/GenBank/DDBJ databases">
        <authorList>
            <person name="de Groot N.N."/>
        </authorList>
    </citation>
    <scope>NUCLEOTIDE SEQUENCE [LARGE SCALE GENOMIC DNA]</scope>
    <source>
        <strain evidence="8 9">B25</strain>
    </source>
</reference>
<protein>
    <recommendedName>
        <fullName evidence="3">cellulase</fullName>
        <ecNumber evidence="3">3.2.1.4</ecNumber>
    </recommendedName>
</protein>
<dbReference type="InterPro" id="IPR008928">
    <property type="entry name" value="6-hairpin_glycosidase_sf"/>
</dbReference>
<dbReference type="SUPFAM" id="SSF48208">
    <property type="entry name" value="Six-hairpin glycosidases"/>
    <property type="match status" value="1"/>
</dbReference>
<evidence type="ECO:0000256" key="2">
    <source>
        <dbReference type="ARBA" id="ARBA00009209"/>
    </source>
</evidence>
<evidence type="ECO:0000256" key="5">
    <source>
        <dbReference type="ARBA" id="ARBA00023001"/>
    </source>
</evidence>
<evidence type="ECO:0000256" key="4">
    <source>
        <dbReference type="ARBA" id="ARBA00022801"/>
    </source>
</evidence>
<keyword evidence="9" id="KW-1185">Reference proteome</keyword>
<proteinExistence type="inferred from homology"/>
<dbReference type="GO" id="GO:0030245">
    <property type="term" value="P:cellulose catabolic process"/>
    <property type="evidence" value="ECO:0007669"/>
    <property type="project" value="UniProtKB-KW"/>
</dbReference>
<accession>A0A1H9E3F0</accession>
<dbReference type="Gene3D" id="1.50.10.10">
    <property type="match status" value="1"/>
</dbReference>
<evidence type="ECO:0000256" key="1">
    <source>
        <dbReference type="ARBA" id="ARBA00000966"/>
    </source>
</evidence>
<dbReference type="eggNOG" id="COG3405">
    <property type="taxonomic scope" value="Bacteria"/>
</dbReference>
<sequence length="369" mass="42301">MLLIMKSILEEFGFSKFDIENRVIECWNNIFDQKNPNHFYFEAEDNTGYMEDTGNDDARTEGMSYGMMMAVQMNRKDIFDRIWKWSKKNMYMETGPNAGYFCWSNKPDGTKNADGPAPDGEEYFAMALFFAARRWGNGEGIFNYTEEGRAILRVAIHSENKMWFEENHHIRFVPNCPFTDPSYHLPHFYELFAEYADPCDKDYWKAAAKASRKYLVKACHPETGLASEYANDDGEPLPPKYHGTFFSDSYRVAANVGLDALWFGGNAALSKIAANIINFFDGKEADDLKDYLIDGTELKKNARHPIGLIATVAEAAAAVKSDDKEARAAAERAVRRLWNTPMRTGRRRYYDNCLYFFAILALSGKYVIY</sequence>
<dbReference type="Proteomes" id="UP000182360">
    <property type="component" value="Unassembled WGS sequence"/>
</dbReference>
<gene>
    <name evidence="8" type="ORF">SAMN04487977_1034</name>
</gene>
<dbReference type="GO" id="GO:0008810">
    <property type="term" value="F:cellulase activity"/>
    <property type="evidence" value="ECO:0007669"/>
    <property type="project" value="UniProtKB-EC"/>
</dbReference>
<evidence type="ECO:0000313" key="9">
    <source>
        <dbReference type="Proteomes" id="UP000182360"/>
    </source>
</evidence>
<dbReference type="PRINTS" id="PR00735">
    <property type="entry name" value="GLHYDRLASE8"/>
</dbReference>
<dbReference type="STRING" id="163.SAMN04487775_1052"/>
<dbReference type="Pfam" id="PF01270">
    <property type="entry name" value="Glyco_hydro_8"/>
    <property type="match status" value="1"/>
</dbReference>
<comment type="catalytic activity">
    <reaction evidence="1">
        <text>Endohydrolysis of (1-&gt;4)-beta-D-glucosidic linkages in cellulose, lichenin and cereal beta-D-glucans.</text>
        <dbReference type="EC" id="3.2.1.4"/>
    </reaction>
</comment>
<keyword evidence="4 8" id="KW-0378">Hydrolase</keyword>
<evidence type="ECO:0000256" key="7">
    <source>
        <dbReference type="ARBA" id="ARBA00023326"/>
    </source>
</evidence>
<evidence type="ECO:0000256" key="3">
    <source>
        <dbReference type="ARBA" id="ARBA00012601"/>
    </source>
</evidence>
<name>A0A1H9E3F0_9SPIR</name>
<dbReference type="OrthoDB" id="9803461at2"/>
<dbReference type="EMBL" id="FOFU01000003">
    <property type="protein sequence ID" value="SEQ20167.1"/>
    <property type="molecule type" value="Genomic_DNA"/>
</dbReference>
<keyword evidence="7" id="KW-0624">Polysaccharide degradation</keyword>
<dbReference type="GO" id="GO:0045493">
    <property type="term" value="P:xylan catabolic process"/>
    <property type="evidence" value="ECO:0007669"/>
    <property type="project" value="UniProtKB-KW"/>
</dbReference>
<dbReference type="InterPro" id="IPR012341">
    <property type="entry name" value="6hp_glycosidase-like_sf"/>
</dbReference>
<keyword evidence="6 8" id="KW-0326">Glycosidase</keyword>
<keyword evidence="5" id="KW-0136">Cellulose degradation</keyword>
<keyword evidence="7" id="KW-0119">Carbohydrate metabolism</keyword>
<dbReference type="AlphaFoldDB" id="A0A1H9E3F0"/>
<evidence type="ECO:0000313" key="8">
    <source>
        <dbReference type="EMBL" id="SEQ20167.1"/>
    </source>
</evidence>
<keyword evidence="8" id="KW-0858">Xylan degradation</keyword>
<dbReference type="EC" id="3.2.1.4" evidence="3"/>
<evidence type="ECO:0000256" key="6">
    <source>
        <dbReference type="ARBA" id="ARBA00023295"/>
    </source>
</evidence>